<dbReference type="RefSeq" id="WP_286659065.1">
    <property type="nucleotide sequence ID" value="NZ_JASZYV010000001.1"/>
</dbReference>
<organism evidence="1 2">
    <name type="scientific">Variovorax dokdonensis</name>
    <dbReference type="NCBI Taxonomy" id="344883"/>
    <lineage>
        <taxon>Bacteria</taxon>
        <taxon>Pseudomonadati</taxon>
        <taxon>Pseudomonadota</taxon>
        <taxon>Betaproteobacteria</taxon>
        <taxon>Burkholderiales</taxon>
        <taxon>Comamonadaceae</taxon>
        <taxon>Variovorax</taxon>
    </lineage>
</organism>
<sequence>MRRKLNGLHTVGLKEYGPIPSNPVTSLDQLRPYVAPQAPQVAAADPMNSPEYWQQRAVQEQLVLARGTFVRFTSILNALLIPDGCTESRLRDDLLSLLAEHGYTKA</sequence>
<accession>A0ABT7N7U6</accession>
<reference evidence="1" key="1">
    <citation type="submission" date="2023-06" db="EMBL/GenBank/DDBJ databases">
        <authorList>
            <person name="Jiang Y."/>
            <person name="Liu Q."/>
        </authorList>
    </citation>
    <scope>NUCLEOTIDE SEQUENCE</scope>
    <source>
        <strain evidence="1">CGMCC 1.12089</strain>
    </source>
</reference>
<evidence type="ECO:0000313" key="1">
    <source>
        <dbReference type="EMBL" id="MDM0043998.1"/>
    </source>
</evidence>
<keyword evidence="2" id="KW-1185">Reference proteome</keyword>
<comment type="caution">
    <text evidence="1">The sequence shown here is derived from an EMBL/GenBank/DDBJ whole genome shotgun (WGS) entry which is preliminary data.</text>
</comment>
<name>A0ABT7N7U6_9BURK</name>
<gene>
    <name evidence="1" type="ORF">QTH91_05855</name>
</gene>
<dbReference type="Proteomes" id="UP001174908">
    <property type="component" value="Unassembled WGS sequence"/>
</dbReference>
<proteinExistence type="predicted"/>
<dbReference type="EMBL" id="JASZYV010000001">
    <property type="protein sequence ID" value="MDM0043998.1"/>
    <property type="molecule type" value="Genomic_DNA"/>
</dbReference>
<protein>
    <submittedName>
        <fullName evidence="1">Uncharacterized protein</fullName>
    </submittedName>
</protein>
<evidence type="ECO:0000313" key="2">
    <source>
        <dbReference type="Proteomes" id="UP001174908"/>
    </source>
</evidence>